<dbReference type="SUPFAM" id="SSF81296">
    <property type="entry name" value="E set domains"/>
    <property type="match status" value="2"/>
</dbReference>
<dbReference type="SMART" id="SM01017">
    <property type="entry name" value="Arrestin_C"/>
    <property type="match status" value="1"/>
</dbReference>
<dbReference type="InterPro" id="IPR011021">
    <property type="entry name" value="Arrestin-like_N"/>
</dbReference>
<proteinExistence type="inferred from homology"/>
<dbReference type="PANTHER" id="PTHR11188:SF135">
    <property type="entry name" value="ARRESTIN DOMAIN CONTAINING 3-LIKE-RELATED"/>
    <property type="match status" value="1"/>
</dbReference>
<name>A0A674NM87_TAKRU</name>
<dbReference type="Gene3D" id="2.60.40.640">
    <property type="match status" value="2"/>
</dbReference>
<reference evidence="3" key="2">
    <citation type="submission" date="2025-08" db="UniProtKB">
        <authorList>
            <consortium name="Ensembl"/>
        </authorList>
    </citation>
    <scope>IDENTIFICATION</scope>
</reference>
<dbReference type="InterPro" id="IPR014756">
    <property type="entry name" value="Ig_E-set"/>
</dbReference>
<dbReference type="Pfam" id="PF00339">
    <property type="entry name" value="Arrestin_N"/>
    <property type="match status" value="1"/>
</dbReference>
<protein>
    <submittedName>
        <fullName evidence="3">Zgc:110353</fullName>
    </submittedName>
</protein>
<gene>
    <name evidence="3" type="primary">LOC101071535</name>
</gene>
<reference evidence="3 4" key="1">
    <citation type="journal article" date="2011" name="Genome Biol. Evol.">
        <title>Integration of the genetic map and genome assembly of fugu facilitates insights into distinct features of genome evolution in teleosts and mammals.</title>
        <authorList>
            <person name="Kai W."/>
            <person name="Kikuchi K."/>
            <person name="Tohari S."/>
            <person name="Chew A.K."/>
            <person name="Tay A."/>
            <person name="Fujiwara A."/>
            <person name="Hosoya S."/>
            <person name="Suetake H."/>
            <person name="Naruse K."/>
            <person name="Brenner S."/>
            <person name="Suzuki Y."/>
            <person name="Venkatesh B."/>
        </authorList>
    </citation>
    <scope>NUCLEOTIDE SEQUENCE [LARGE SCALE GENOMIC DNA]</scope>
</reference>
<evidence type="ECO:0000259" key="2">
    <source>
        <dbReference type="SMART" id="SM01017"/>
    </source>
</evidence>
<organism evidence="3 4">
    <name type="scientific">Takifugu rubripes</name>
    <name type="common">Japanese pufferfish</name>
    <name type="synonym">Fugu rubripes</name>
    <dbReference type="NCBI Taxonomy" id="31033"/>
    <lineage>
        <taxon>Eukaryota</taxon>
        <taxon>Metazoa</taxon>
        <taxon>Chordata</taxon>
        <taxon>Craniata</taxon>
        <taxon>Vertebrata</taxon>
        <taxon>Euteleostomi</taxon>
        <taxon>Actinopterygii</taxon>
        <taxon>Neopterygii</taxon>
        <taxon>Teleostei</taxon>
        <taxon>Neoteleostei</taxon>
        <taxon>Acanthomorphata</taxon>
        <taxon>Eupercaria</taxon>
        <taxon>Tetraodontiformes</taxon>
        <taxon>Tetradontoidea</taxon>
        <taxon>Tetraodontidae</taxon>
        <taxon>Takifugu</taxon>
    </lineage>
</organism>
<dbReference type="AlphaFoldDB" id="A0A674NM87"/>
<accession>A0A674NM87</accession>
<dbReference type="PANTHER" id="PTHR11188">
    <property type="entry name" value="ARRESTIN DOMAIN CONTAINING PROTEIN"/>
    <property type="match status" value="1"/>
</dbReference>
<dbReference type="InterPro" id="IPR050357">
    <property type="entry name" value="Arrestin_domain-protein"/>
</dbReference>
<dbReference type="GO" id="GO:0015031">
    <property type="term" value="P:protein transport"/>
    <property type="evidence" value="ECO:0007669"/>
    <property type="project" value="TreeGrafter"/>
</dbReference>
<dbReference type="GO" id="GO:0005886">
    <property type="term" value="C:plasma membrane"/>
    <property type="evidence" value="ECO:0007669"/>
    <property type="project" value="TreeGrafter"/>
</dbReference>
<dbReference type="InParanoid" id="A0A674NM87"/>
<dbReference type="Ensembl" id="ENSTRUT00000091124.1">
    <property type="protein sequence ID" value="ENSTRUP00000074700.1"/>
    <property type="gene ID" value="ENSTRUG00000033159.1"/>
</dbReference>
<dbReference type="InterPro" id="IPR011022">
    <property type="entry name" value="Arrestin_C-like"/>
</dbReference>
<dbReference type="InterPro" id="IPR014752">
    <property type="entry name" value="Arrestin-like_C"/>
</dbReference>
<evidence type="ECO:0000256" key="1">
    <source>
        <dbReference type="ARBA" id="ARBA00005298"/>
    </source>
</evidence>
<evidence type="ECO:0000313" key="3">
    <source>
        <dbReference type="Ensembl" id="ENSTRUP00000074700.1"/>
    </source>
</evidence>
<comment type="similarity">
    <text evidence="1">Belongs to the arrestin family.</text>
</comment>
<dbReference type="Proteomes" id="UP000005226">
    <property type="component" value="Chromosome 21"/>
</dbReference>
<dbReference type="OMA" id="CWHEHYG"/>
<keyword evidence="4" id="KW-1185">Reference proteome</keyword>
<feature type="domain" description="Arrestin C-terminal-like" evidence="2">
    <location>
        <begin position="170"/>
        <end position="286"/>
    </location>
</feature>
<evidence type="ECO:0000313" key="4">
    <source>
        <dbReference type="Proteomes" id="UP000005226"/>
    </source>
</evidence>
<dbReference type="GO" id="GO:0007399">
    <property type="term" value="P:nervous system development"/>
    <property type="evidence" value="ECO:0007669"/>
    <property type="project" value="UniProtKB-ARBA"/>
</dbReference>
<sequence>MTITTFAIEYDAINSSNTFTNGDTINGRIVVEASKETRIQSLIFIGQGEARVRWSEHYGEYYHNVYWQNEKYYQIKHCILRESRQDGWSLAKEDTFSPFHSKSLTGMKIPSTFTAPIGKVIHKLKAELKQSMKLTKKAKTHFTFVSKPYMEIPGLMDPQHGCKDKSLAFSSGNLSMDVFTDRMGYKQGEAVRVTLEITNRSGRSVRPKFTLYEKQSFFAQGKRRVHTHDILKEKAEAVERSKKETVTQVINLPMELPSSILNCSIIKLEYRLKVKSILLCLRNTAVVAFPAFGGWPPSRLHLFHASHTEMRRL</sequence>
<dbReference type="GO" id="GO:0005737">
    <property type="term" value="C:cytoplasm"/>
    <property type="evidence" value="ECO:0007669"/>
    <property type="project" value="TreeGrafter"/>
</dbReference>
<dbReference type="Pfam" id="PF02752">
    <property type="entry name" value="Arrestin_C"/>
    <property type="match status" value="1"/>
</dbReference>
<dbReference type="GeneTree" id="ENSGT00940000165930"/>
<reference evidence="3" key="3">
    <citation type="submission" date="2025-09" db="UniProtKB">
        <authorList>
            <consortium name="Ensembl"/>
        </authorList>
    </citation>
    <scope>IDENTIFICATION</scope>
</reference>